<keyword evidence="4" id="KW-0560">Oxidoreductase</keyword>
<sequence length="257" mass="27982">VVLAAGCMATPVLLQHSGNLANRSGEVGRNLQFHPGVAVAGVFPELVNPQFGATQGYQSVAFLEEGFKLETLWAPAPVLAVRTPGSGRELQDRFAEMSRLAVWDAIITADQSVGTVKARPRSMDPDLRWNLHPDDVETMTRALWILAEIFFAAGAEKIMTGVRGIAEEMFSLEDAEPLRTEKFSPNAMAIGGNHVFCTTRMHGDPARGVVDELGRCHDLDNLYIADTGIFPQCTSVNPMFTGMALAHRQAAHLLDRL</sequence>
<evidence type="ECO:0000313" key="6">
    <source>
        <dbReference type="EMBL" id="SVC58897.1"/>
    </source>
</evidence>
<evidence type="ECO:0000256" key="4">
    <source>
        <dbReference type="ARBA" id="ARBA00023002"/>
    </source>
</evidence>
<feature type="non-terminal residue" evidence="6">
    <location>
        <position position="1"/>
    </location>
</feature>
<evidence type="ECO:0000259" key="5">
    <source>
        <dbReference type="Pfam" id="PF05199"/>
    </source>
</evidence>
<dbReference type="SUPFAM" id="SSF51905">
    <property type="entry name" value="FAD/NAD(P)-binding domain"/>
    <property type="match status" value="1"/>
</dbReference>
<evidence type="ECO:0000256" key="3">
    <source>
        <dbReference type="ARBA" id="ARBA00022827"/>
    </source>
</evidence>
<dbReference type="AlphaFoldDB" id="A0A382NF72"/>
<dbReference type="GO" id="GO:0016614">
    <property type="term" value="F:oxidoreductase activity, acting on CH-OH group of donors"/>
    <property type="evidence" value="ECO:0007669"/>
    <property type="project" value="InterPro"/>
</dbReference>
<evidence type="ECO:0000256" key="1">
    <source>
        <dbReference type="ARBA" id="ARBA00010790"/>
    </source>
</evidence>
<evidence type="ECO:0000256" key="2">
    <source>
        <dbReference type="ARBA" id="ARBA00022630"/>
    </source>
</evidence>
<dbReference type="Pfam" id="PF05199">
    <property type="entry name" value="GMC_oxred_C"/>
    <property type="match status" value="1"/>
</dbReference>
<keyword evidence="2" id="KW-0285">Flavoprotein</keyword>
<proteinExistence type="inferred from homology"/>
<dbReference type="Gene3D" id="3.30.410.40">
    <property type="match status" value="1"/>
</dbReference>
<dbReference type="Gene3D" id="3.50.50.60">
    <property type="entry name" value="FAD/NAD(P)-binding domain"/>
    <property type="match status" value="1"/>
</dbReference>
<reference evidence="6" key="1">
    <citation type="submission" date="2018-05" db="EMBL/GenBank/DDBJ databases">
        <authorList>
            <person name="Lanie J.A."/>
            <person name="Ng W.-L."/>
            <person name="Kazmierczak K.M."/>
            <person name="Andrzejewski T.M."/>
            <person name="Davidsen T.M."/>
            <person name="Wayne K.J."/>
            <person name="Tettelin H."/>
            <person name="Glass J.I."/>
            <person name="Rusch D."/>
            <person name="Podicherti R."/>
            <person name="Tsui H.-C.T."/>
            <person name="Winkler M.E."/>
        </authorList>
    </citation>
    <scope>NUCLEOTIDE SEQUENCE</scope>
</reference>
<organism evidence="6">
    <name type="scientific">marine metagenome</name>
    <dbReference type="NCBI Taxonomy" id="408172"/>
    <lineage>
        <taxon>unclassified sequences</taxon>
        <taxon>metagenomes</taxon>
        <taxon>ecological metagenomes</taxon>
    </lineage>
</organism>
<comment type="similarity">
    <text evidence="1">Belongs to the GMC oxidoreductase family.</text>
</comment>
<name>A0A382NF72_9ZZZZ</name>
<dbReference type="EMBL" id="UINC01099543">
    <property type="protein sequence ID" value="SVC58897.1"/>
    <property type="molecule type" value="Genomic_DNA"/>
</dbReference>
<feature type="domain" description="Glucose-methanol-choline oxidoreductase C-terminal" evidence="5">
    <location>
        <begin position="111"/>
        <end position="246"/>
    </location>
</feature>
<accession>A0A382NF72</accession>
<gene>
    <name evidence="6" type="ORF">METZ01_LOCUS311751</name>
</gene>
<dbReference type="InterPro" id="IPR007867">
    <property type="entry name" value="GMC_OxRtase_C"/>
</dbReference>
<protein>
    <recommendedName>
        <fullName evidence="5">Glucose-methanol-choline oxidoreductase C-terminal domain-containing protein</fullName>
    </recommendedName>
</protein>
<dbReference type="InterPro" id="IPR036188">
    <property type="entry name" value="FAD/NAD-bd_sf"/>
</dbReference>
<keyword evidence="3" id="KW-0274">FAD</keyword>
<dbReference type="PANTHER" id="PTHR46056">
    <property type="entry name" value="LONG-CHAIN-ALCOHOL OXIDASE"/>
    <property type="match status" value="1"/>
</dbReference>
<dbReference type="PANTHER" id="PTHR46056:SF12">
    <property type="entry name" value="LONG-CHAIN-ALCOHOL OXIDASE"/>
    <property type="match status" value="1"/>
</dbReference>